<reference evidence="2 3" key="1">
    <citation type="submission" date="2019-10" db="EMBL/GenBank/DDBJ databases">
        <title>Georgenia wutianyii sp. nov. and Georgenia yuyongxinii sp. nov. isolated from plateau pika (Ochotona curzoniae) in the Qinghai-Tibet plateau of China.</title>
        <authorList>
            <person name="Tian Z."/>
        </authorList>
    </citation>
    <scope>NUCLEOTIDE SEQUENCE [LARGE SCALE GENOMIC DNA]</scope>
    <source>
        <strain evidence="2 3">DSM 21501</strain>
    </source>
</reference>
<protein>
    <recommendedName>
        <fullName evidence="4">DUF4190 domain-containing protein</fullName>
    </recommendedName>
</protein>
<keyword evidence="3" id="KW-1185">Reference proteome</keyword>
<keyword evidence="1" id="KW-0472">Membrane</keyword>
<name>A0A7J5UNT1_9MICO</name>
<organism evidence="2 3">
    <name type="scientific">Georgenia thermotolerans</name>
    <dbReference type="NCBI Taxonomy" id="527326"/>
    <lineage>
        <taxon>Bacteria</taxon>
        <taxon>Bacillati</taxon>
        <taxon>Actinomycetota</taxon>
        <taxon>Actinomycetes</taxon>
        <taxon>Micrococcales</taxon>
        <taxon>Bogoriellaceae</taxon>
        <taxon>Georgenia</taxon>
    </lineage>
</organism>
<evidence type="ECO:0000313" key="2">
    <source>
        <dbReference type="EMBL" id="KAE8764029.1"/>
    </source>
</evidence>
<dbReference type="Proteomes" id="UP000451860">
    <property type="component" value="Unassembled WGS sequence"/>
</dbReference>
<dbReference type="OrthoDB" id="4883562at2"/>
<evidence type="ECO:0000256" key="1">
    <source>
        <dbReference type="SAM" id="Phobius"/>
    </source>
</evidence>
<comment type="caution">
    <text evidence="2">The sequence shown here is derived from an EMBL/GenBank/DDBJ whole genome shotgun (WGS) entry which is preliminary data.</text>
</comment>
<keyword evidence="1" id="KW-0812">Transmembrane</keyword>
<feature type="transmembrane region" description="Helical" evidence="1">
    <location>
        <begin position="42"/>
        <end position="64"/>
    </location>
</feature>
<proteinExistence type="predicted"/>
<accession>A0A7J5UNT1</accession>
<evidence type="ECO:0008006" key="4">
    <source>
        <dbReference type="Google" id="ProtNLM"/>
    </source>
</evidence>
<sequence>MSLVFGILGVVLLPILAPFALWQASKAEKLGKSATAGKVLGWIGVVFLAVGVVFFLLFLIGLAASGGGY</sequence>
<dbReference type="EMBL" id="WHJE01000046">
    <property type="protein sequence ID" value="KAE8764029.1"/>
    <property type="molecule type" value="Genomic_DNA"/>
</dbReference>
<evidence type="ECO:0000313" key="3">
    <source>
        <dbReference type="Proteomes" id="UP000451860"/>
    </source>
</evidence>
<gene>
    <name evidence="2" type="ORF">GB883_11205</name>
</gene>
<keyword evidence="1" id="KW-1133">Transmembrane helix</keyword>
<dbReference type="AlphaFoldDB" id="A0A7J5UNT1"/>